<evidence type="ECO:0000313" key="1">
    <source>
        <dbReference type="EMBL" id="GIY48350.1"/>
    </source>
</evidence>
<dbReference type="EMBL" id="BPLQ01010101">
    <property type="protein sequence ID" value="GIY48350.1"/>
    <property type="molecule type" value="Genomic_DNA"/>
</dbReference>
<protein>
    <submittedName>
        <fullName evidence="1">Uncharacterized protein</fullName>
    </submittedName>
</protein>
<reference evidence="1 2" key="1">
    <citation type="submission" date="2021-06" db="EMBL/GenBank/DDBJ databases">
        <title>Caerostris darwini draft genome.</title>
        <authorList>
            <person name="Kono N."/>
            <person name="Arakawa K."/>
        </authorList>
    </citation>
    <scope>NUCLEOTIDE SEQUENCE [LARGE SCALE GENOMIC DNA]</scope>
</reference>
<keyword evidence="2" id="KW-1185">Reference proteome</keyword>
<dbReference type="Proteomes" id="UP001054837">
    <property type="component" value="Unassembled WGS sequence"/>
</dbReference>
<evidence type="ECO:0000313" key="2">
    <source>
        <dbReference type="Proteomes" id="UP001054837"/>
    </source>
</evidence>
<comment type="caution">
    <text evidence="1">The sequence shown here is derived from an EMBL/GenBank/DDBJ whole genome shotgun (WGS) entry which is preliminary data.</text>
</comment>
<organism evidence="1 2">
    <name type="scientific">Caerostris darwini</name>
    <dbReference type="NCBI Taxonomy" id="1538125"/>
    <lineage>
        <taxon>Eukaryota</taxon>
        <taxon>Metazoa</taxon>
        <taxon>Ecdysozoa</taxon>
        <taxon>Arthropoda</taxon>
        <taxon>Chelicerata</taxon>
        <taxon>Arachnida</taxon>
        <taxon>Araneae</taxon>
        <taxon>Araneomorphae</taxon>
        <taxon>Entelegynae</taxon>
        <taxon>Araneoidea</taxon>
        <taxon>Araneidae</taxon>
        <taxon>Caerostris</taxon>
    </lineage>
</organism>
<accession>A0AAV4TTY4</accession>
<name>A0AAV4TTY4_9ARAC</name>
<proteinExistence type="predicted"/>
<dbReference type="AlphaFoldDB" id="A0AAV4TTY4"/>
<sequence>MGNESVSQRIAPLAIFDWFAFCCLFRGFIRFCGRLNVLGETKTDNRFNFKRLIHYWILSTYFLKQCRNAFEVRFPDTIPMNGYHLPVSSGAASSGDTYGEALDVNKRVVRARNIHWMHGT</sequence>
<gene>
    <name evidence="1" type="ORF">CDAR_105771</name>
</gene>